<dbReference type="PANTHER" id="PTHR45832">
    <property type="entry name" value="SERINE/THREONINE-PROTEIN KINASE SAMKA-RELATED-RELATED"/>
    <property type="match status" value="1"/>
</dbReference>
<dbReference type="PANTHER" id="PTHR45832:SF22">
    <property type="entry name" value="SERINE_THREONINE-PROTEIN KINASE SAMKA-RELATED"/>
    <property type="match status" value="1"/>
</dbReference>
<reference evidence="7 8" key="1">
    <citation type="submission" date="2023-05" db="EMBL/GenBank/DDBJ databases">
        <title>Streptantibioticus silvisoli sp. nov., acidotolerant actinomycetes 1 from pine litter.</title>
        <authorList>
            <person name="Swiecimska M."/>
            <person name="Golinska P."/>
            <person name="Sangal V."/>
            <person name="Wachnowicz B."/>
            <person name="Goodfellow M."/>
        </authorList>
    </citation>
    <scope>NUCLEOTIDE SEQUENCE [LARGE SCALE GENOMIC DNA]</scope>
    <source>
        <strain evidence="7 8">DSM 42109</strain>
    </source>
</reference>
<dbReference type="SMART" id="SM00220">
    <property type="entry name" value="S_TKc"/>
    <property type="match status" value="1"/>
</dbReference>
<feature type="domain" description="Protein kinase" evidence="6">
    <location>
        <begin position="26"/>
        <end position="820"/>
    </location>
</feature>
<feature type="region of interest" description="Disordered" evidence="4">
    <location>
        <begin position="831"/>
        <end position="905"/>
    </location>
</feature>
<protein>
    <recommendedName>
        <fullName evidence="6">Protein kinase domain-containing protein</fullName>
    </recommendedName>
</protein>
<keyword evidence="5" id="KW-0812">Transmembrane</keyword>
<feature type="compositionally biased region" description="Basic and acidic residues" evidence="4">
    <location>
        <begin position="849"/>
        <end position="865"/>
    </location>
</feature>
<evidence type="ECO:0000256" key="5">
    <source>
        <dbReference type="SAM" id="Phobius"/>
    </source>
</evidence>
<feature type="compositionally biased region" description="Low complexity" evidence="4">
    <location>
        <begin position="452"/>
        <end position="477"/>
    </location>
</feature>
<evidence type="ECO:0000259" key="6">
    <source>
        <dbReference type="SMART" id="SM00220"/>
    </source>
</evidence>
<feature type="region of interest" description="Disordered" evidence="4">
    <location>
        <begin position="660"/>
        <end position="699"/>
    </location>
</feature>
<feature type="compositionally biased region" description="Basic and acidic residues" evidence="4">
    <location>
        <begin position="478"/>
        <end position="489"/>
    </location>
</feature>
<sequence>MEDYAGYAGRLLADRYRLPRPPSEEYELAETTAWDTASGQEVLVRQVPLPEVVEAEVVGDDHRQGDVGAGGVRGSLGRATRRPADPVVRRAVDAALAASHVPDHPRLDQVFDVFVEGDGLWIVSELVPARPLAALLAERPLGAHRAAEIGADLLAALRIVHAHGWAHRNVTARTVLICEDGRALLTGLAVGAAEEALCGYDPLPEPGSAQPQPLGGVRAPGAPGPGPHGDLGPDEGQAPGYGADPRATGADSGSGSGADRGPGSGRAGSGEPGAAFAARREARGGPVAQGPGAHGPYTQVQQTQVPRGPATFTGQPLPEGFDPRHDGPREVHPSDEGPREDGSRADGAGWGGPPVRGVPGRRPAGGDARSRGIFGFEGVDPDEGENERGRPGQGPGAGPGPGPHSLPSQGRGGRPGPGGPQAPVAHGYGTTGAPGVTGRIGGAGAAGGAEGASGDASARAARRGAIAAYRAGTQRAAAESRDSERRSADEGTNGPAADWWATAPGGDQGQHGADGRGPGRALDDDVRWLPSDEDEVLPDAVDGGVRGIGRDEVYGPGAAGPYGQLPAGSAPGPTALPGARGSNRRSIPAAWSTGAAADDRAPENRPPGNDQPTGSDRPAGDGRGSGDAGLRIFEAPAEDPQERAHPWDEPYDSYEPYEAAEGYDAPDEPGDGAGQWAGHAGHGATGGHERPWGGEAYEGRYRGPTTALAAERARHTRMTVVGPVTERWAPEQAGPVYENWRLAPPVGPAADLWALGALLFRSVQGHAPYPEDSAAELVQMVCAEPPAFAEDCGPLRPVVESLMRQDPTERPDFEELRGWLRSLIRSAPEPEVGLRTVTAPPSLEPGEPADPRRLPIVRRRGELVRSRRRRRQKRPAVPERPQYGSAAEHEPHHEPAGPHKRARAGSPRRLGRLVVGLVLLGMAAAVMYAMWFMPKQGEGQGAQKGSVVVPDEPGASGEGRDGEGREDKGSRDEAEDPGGEGKGKGDGTSSSGTGPRESKPAEAPKGYKTSRDPEGFQVAVPEAWDRRSANGRGQVRYNGGEVEMVVVKGRDSTKKYGKDPMTYQSEDEPELAAYRASDWAGTGGLRRIDVGDTAMAEGTFKWKDGGRQVYARNRALILDGRYHVLLVVGSEARKSEVDQHFESVADTYRVTRG</sequence>
<feature type="compositionally biased region" description="Basic and acidic residues" evidence="4">
    <location>
        <begin position="687"/>
        <end position="699"/>
    </location>
</feature>
<evidence type="ECO:0000256" key="3">
    <source>
        <dbReference type="ARBA" id="ARBA00022840"/>
    </source>
</evidence>
<dbReference type="Proteomes" id="UP001214441">
    <property type="component" value="Unassembled WGS sequence"/>
</dbReference>
<proteinExistence type="inferred from homology"/>
<keyword evidence="8" id="KW-1185">Reference proteome</keyword>
<dbReference type="InterPro" id="IPR051931">
    <property type="entry name" value="PAK3-like"/>
</dbReference>
<feature type="region of interest" description="Disordered" evidence="4">
    <location>
        <begin position="62"/>
        <end position="81"/>
    </location>
</feature>
<evidence type="ECO:0000256" key="2">
    <source>
        <dbReference type="ARBA" id="ARBA00022741"/>
    </source>
</evidence>
<dbReference type="SUPFAM" id="SSF56112">
    <property type="entry name" value="Protein kinase-like (PK-like)"/>
    <property type="match status" value="1"/>
</dbReference>
<feature type="compositionally biased region" description="Basic and acidic residues" evidence="4">
    <location>
        <begin position="958"/>
        <end position="972"/>
    </location>
</feature>
<feature type="compositionally biased region" description="Gly residues" evidence="4">
    <location>
        <begin position="252"/>
        <end position="271"/>
    </location>
</feature>
<feature type="region of interest" description="Disordered" evidence="4">
    <location>
        <begin position="202"/>
        <end position="629"/>
    </location>
</feature>
<dbReference type="InterPro" id="IPR011009">
    <property type="entry name" value="Kinase-like_dom_sf"/>
</dbReference>
<dbReference type="EMBL" id="JANCPR020000034">
    <property type="protein sequence ID" value="MDJ1135944.1"/>
    <property type="molecule type" value="Genomic_DNA"/>
</dbReference>
<gene>
    <name evidence="7" type="ORF">NMN56_029160</name>
</gene>
<name>A0ABT7A3P9_9ACTN</name>
<evidence type="ECO:0000313" key="7">
    <source>
        <dbReference type="EMBL" id="MDJ1135944.1"/>
    </source>
</evidence>
<feature type="compositionally biased region" description="Basic and acidic residues" evidence="4">
    <location>
        <begin position="321"/>
        <end position="344"/>
    </location>
</feature>
<keyword evidence="5" id="KW-1133">Transmembrane helix</keyword>
<comment type="similarity">
    <text evidence="1">Belongs to the protein kinase superfamily. STE Ser/Thr protein kinase family. STE20 subfamily.</text>
</comment>
<organism evidence="7 8">
    <name type="scientific">Streptomyces iconiensis</name>
    <dbReference type="NCBI Taxonomy" id="1384038"/>
    <lineage>
        <taxon>Bacteria</taxon>
        <taxon>Bacillati</taxon>
        <taxon>Actinomycetota</taxon>
        <taxon>Actinomycetes</taxon>
        <taxon>Kitasatosporales</taxon>
        <taxon>Streptomycetaceae</taxon>
        <taxon>Streptomyces</taxon>
    </lineage>
</organism>
<evidence type="ECO:0000256" key="1">
    <source>
        <dbReference type="ARBA" id="ARBA00008874"/>
    </source>
</evidence>
<dbReference type="InterPro" id="IPR000719">
    <property type="entry name" value="Prot_kinase_dom"/>
</dbReference>
<accession>A0ABT7A3P9</accession>
<feature type="compositionally biased region" description="Low complexity" evidence="4">
    <location>
        <begin position="355"/>
        <end position="367"/>
    </location>
</feature>
<comment type="caution">
    <text evidence="7">The sequence shown here is derived from an EMBL/GenBank/DDBJ whole genome shotgun (WGS) entry which is preliminary data.</text>
</comment>
<keyword evidence="5" id="KW-0472">Membrane</keyword>
<feature type="transmembrane region" description="Helical" evidence="5">
    <location>
        <begin position="910"/>
        <end position="933"/>
    </location>
</feature>
<feature type="region of interest" description="Disordered" evidence="4">
    <location>
        <begin position="938"/>
        <end position="1034"/>
    </location>
</feature>
<evidence type="ECO:0000313" key="8">
    <source>
        <dbReference type="Proteomes" id="UP001214441"/>
    </source>
</evidence>
<dbReference type="Gene3D" id="1.10.510.10">
    <property type="entry name" value="Transferase(Phosphotransferase) domain 1"/>
    <property type="match status" value="2"/>
</dbReference>
<evidence type="ECO:0000256" key="4">
    <source>
        <dbReference type="SAM" id="MobiDB-lite"/>
    </source>
</evidence>
<keyword evidence="2" id="KW-0547">Nucleotide-binding</keyword>
<feature type="compositionally biased region" description="Gly residues" evidence="4">
    <location>
        <begin position="438"/>
        <end position="451"/>
    </location>
</feature>
<feature type="compositionally biased region" description="Basic and acidic residues" evidence="4">
    <location>
        <begin position="887"/>
        <end position="897"/>
    </location>
</feature>
<feature type="compositionally biased region" description="Gly residues" evidence="4">
    <location>
        <begin position="671"/>
        <end position="686"/>
    </location>
</feature>
<keyword evidence="3" id="KW-0067">ATP-binding</keyword>